<gene>
    <name evidence="2" type="ORF">DUE52_09890</name>
</gene>
<dbReference type="PANTHER" id="PTHR34406">
    <property type="entry name" value="PROTEIN YCEI"/>
    <property type="match status" value="1"/>
</dbReference>
<dbReference type="OrthoDB" id="9811006at2"/>
<dbReference type="EMBL" id="QOWE01000007">
    <property type="protein sequence ID" value="RCR69650.1"/>
    <property type="molecule type" value="Genomic_DNA"/>
</dbReference>
<evidence type="ECO:0000259" key="1">
    <source>
        <dbReference type="SMART" id="SM00867"/>
    </source>
</evidence>
<reference evidence="2 3" key="1">
    <citation type="submission" date="2018-07" db="EMBL/GenBank/DDBJ databases">
        <title>Genome analysis of Larkinella rosea.</title>
        <authorList>
            <person name="Zhou Z."/>
            <person name="Wang G."/>
        </authorList>
    </citation>
    <scope>NUCLEOTIDE SEQUENCE [LARGE SCALE GENOMIC DNA]</scope>
    <source>
        <strain evidence="3">zzj9</strain>
    </source>
</reference>
<dbReference type="Pfam" id="PF04264">
    <property type="entry name" value="YceI"/>
    <property type="match status" value="1"/>
</dbReference>
<dbReference type="SMART" id="SM00867">
    <property type="entry name" value="YceI"/>
    <property type="match status" value="1"/>
</dbReference>
<dbReference type="InterPro" id="IPR007372">
    <property type="entry name" value="Lipid/polyisoprenoid-bd_YceI"/>
</dbReference>
<dbReference type="RefSeq" id="WP_114405844.1">
    <property type="nucleotide sequence ID" value="NZ_QOWE01000007.1"/>
</dbReference>
<feature type="domain" description="Lipid/polyisoprenoid-binding YceI-like" evidence="1">
    <location>
        <begin position="23"/>
        <end position="177"/>
    </location>
</feature>
<keyword evidence="3" id="KW-1185">Reference proteome</keyword>
<dbReference type="AlphaFoldDB" id="A0A368JPQ9"/>
<dbReference type="InterPro" id="IPR036761">
    <property type="entry name" value="TTHA0802/YceI-like_sf"/>
</dbReference>
<organism evidence="2 3">
    <name type="scientific">Larkinella punicea</name>
    <dbReference type="NCBI Taxonomy" id="2315727"/>
    <lineage>
        <taxon>Bacteria</taxon>
        <taxon>Pseudomonadati</taxon>
        <taxon>Bacteroidota</taxon>
        <taxon>Cytophagia</taxon>
        <taxon>Cytophagales</taxon>
        <taxon>Spirosomataceae</taxon>
        <taxon>Larkinella</taxon>
    </lineage>
</organism>
<dbReference type="Gene3D" id="2.40.128.110">
    <property type="entry name" value="Lipid/polyisoprenoid-binding, YceI-like"/>
    <property type="match status" value="1"/>
</dbReference>
<name>A0A368JPQ9_9BACT</name>
<dbReference type="PANTHER" id="PTHR34406:SF1">
    <property type="entry name" value="PROTEIN YCEI"/>
    <property type="match status" value="1"/>
</dbReference>
<proteinExistence type="predicted"/>
<protein>
    <submittedName>
        <fullName evidence="2">YceI family protein</fullName>
    </submittedName>
</protein>
<dbReference type="SUPFAM" id="SSF101874">
    <property type="entry name" value="YceI-like"/>
    <property type="match status" value="1"/>
</dbReference>
<evidence type="ECO:0000313" key="3">
    <source>
        <dbReference type="Proteomes" id="UP000253383"/>
    </source>
</evidence>
<comment type="caution">
    <text evidence="2">The sequence shown here is derived from an EMBL/GenBank/DDBJ whole genome shotgun (WGS) entry which is preliminary data.</text>
</comment>
<accession>A0A368JPQ9</accession>
<evidence type="ECO:0000313" key="2">
    <source>
        <dbReference type="EMBL" id="RCR69650.1"/>
    </source>
</evidence>
<sequence length="186" mass="20465">MKNAFLTLITVLLIDLSAVAQIHWKPTKATVTFSIRNAGLTVTGTFGGFSGDLIFDPALPEKMQLSASVETATIETGIGLRNNHLKKKDYFDAATYPRIHLRSTRVERQENDAYTGIFDLTIKNTTRAVTIPLNIVQKGMTATFSGQFTLNRLEYKVGKSGLLMGNDVTVQVVVQTQQVTTPVTTR</sequence>
<dbReference type="Proteomes" id="UP000253383">
    <property type="component" value="Unassembled WGS sequence"/>
</dbReference>